<dbReference type="Proteomes" id="UP001602370">
    <property type="component" value="Unassembled WGS sequence"/>
</dbReference>
<dbReference type="EMBL" id="JBIBDZ010000001">
    <property type="protein sequence ID" value="MFF5917289.1"/>
    <property type="molecule type" value="Genomic_DNA"/>
</dbReference>
<protein>
    <submittedName>
        <fullName evidence="1">Uncharacterized protein</fullName>
    </submittedName>
</protein>
<sequence length="288" mass="31682">MDTEQEAALLLIEVYRRAEGSPLLRVRVEREDTRPHRLAALTMHLEGAGLVDIVGVGGAPLIRMTPAGVVQAERLILDRDRPVFRYNRALNGLVMAAADQFPRHRLELKEFLGARHAQILDSVLTHSELRSAVQFLEEECLVTVERSGDEPVAIVLTSQGRRCGWNDQVDVMGFLDGKKQTGVRQHMTVNVNGNGTQVGQGNTQNNTFGYDPHQLAAFARGILADADTMSVSAAEREQITEHARSLEREAETGEPERGRIRQALLGLQEHASALGSPETLAAVFQVLL</sequence>
<evidence type="ECO:0000313" key="1">
    <source>
        <dbReference type="EMBL" id="MFF5917289.1"/>
    </source>
</evidence>
<comment type="caution">
    <text evidence="1">The sequence shown here is derived from an EMBL/GenBank/DDBJ whole genome shotgun (WGS) entry which is preliminary data.</text>
</comment>
<organism evidence="1 2">
    <name type="scientific">Streptomyces flavochromogenes</name>
    <dbReference type="NCBI Taxonomy" id="68199"/>
    <lineage>
        <taxon>Bacteria</taxon>
        <taxon>Bacillati</taxon>
        <taxon>Actinomycetota</taxon>
        <taxon>Actinomycetes</taxon>
        <taxon>Kitasatosporales</taxon>
        <taxon>Streptomycetaceae</taxon>
        <taxon>Streptomyces</taxon>
    </lineage>
</organism>
<dbReference type="RefSeq" id="WP_388304694.1">
    <property type="nucleotide sequence ID" value="NZ_JBIBDZ010000001.1"/>
</dbReference>
<evidence type="ECO:0000313" key="2">
    <source>
        <dbReference type="Proteomes" id="UP001602370"/>
    </source>
</evidence>
<reference evidence="1 2" key="1">
    <citation type="submission" date="2024-10" db="EMBL/GenBank/DDBJ databases">
        <title>The Natural Products Discovery Center: Release of the First 8490 Sequenced Strains for Exploring Actinobacteria Biosynthetic Diversity.</title>
        <authorList>
            <person name="Kalkreuter E."/>
            <person name="Kautsar S.A."/>
            <person name="Yang D."/>
            <person name="Bader C.D."/>
            <person name="Teijaro C.N."/>
            <person name="Fluegel L."/>
            <person name="Davis C.M."/>
            <person name="Simpson J.R."/>
            <person name="Lauterbach L."/>
            <person name="Steele A.D."/>
            <person name="Gui C."/>
            <person name="Meng S."/>
            <person name="Li G."/>
            <person name="Viehrig K."/>
            <person name="Ye F."/>
            <person name="Su P."/>
            <person name="Kiefer A.F."/>
            <person name="Nichols A."/>
            <person name="Cepeda A.J."/>
            <person name="Yan W."/>
            <person name="Fan B."/>
            <person name="Jiang Y."/>
            <person name="Adhikari A."/>
            <person name="Zheng C.-J."/>
            <person name="Schuster L."/>
            <person name="Cowan T.M."/>
            <person name="Smanski M.J."/>
            <person name="Chevrette M.G."/>
            <person name="De Carvalho L.P.S."/>
            <person name="Shen B."/>
        </authorList>
    </citation>
    <scope>NUCLEOTIDE SEQUENCE [LARGE SCALE GENOMIC DNA]</scope>
    <source>
        <strain evidence="1 2">NPDC012605</strain>
    </source>
</reference>
<accession>A0ABW6XIH9</accession>
<gene>
    <name evidence="1" type="ORF">ACFY8C_02920</name>
</gene>
<proteinExistence type="predicted"/>
<keyword evidence="2" id="KW-1185">Reference proteome</keyword>
<name>A0ABW6XIH9_9ACTN</name>